<dbReference type="Pfam" id="PF12767">
    <property type="entry name" value="SAGA-Tad1"/>
    <property type="match status" value="1"/>
</dbReference>
<name>A0A5N6QKQ4_9ROSI</name>
<dbReference type="CDD" id="cd22933">
    <property type="entry name" value="HFD_HFI1"/>
    <property type="match status" value="1"/>
</dbReference>
<evidence type="ECO:0000313" key="2">
    <source>
        <dbReference type="Proteomes" id="UP000327013"/>
    </source>
</evidence>
<keyword evidence="2" id="KW-1185">Reference proteome</keyword>
<gene>
    <name evidence="1" type="ORF">FH972_004166</name>
</gene>
<dbReference type="GO" id="GO:0006357">
    <property type="term" value="P:regulation of transcription by RNA polymerase II"/>
    <property type="evidence" value="ECO:0007669"/>
    <property type="project" value="TreeGrafter"/>
</dbReference>
<dbReference type="EMBL" id="CM017321">
    <property type="protein sequence ID" value="KAE7999765.1"/>
    <property type="molecule type" value="Genomic_DNA"/>
</dbReference>
<dbReference type="OrthoDB" id="10264870at2759"/>
<protein>
    <recommendedName>
        <fullName evidence="3">Transcriptional coactivator Hfi1/Transcriptional adapter 1</fullName>
    </recommendedName>
</protein>
<reference evidence="1 2" key="1">
    <citation type="submission" date="2019-06" db="EMBL/GenBank/DDBJ databases">
        <title>A chromosomal-level reference genome of Carpinus fangiana (Coryloideae, Betulaceae).</title>
        <authorList>
            <person name="Yang X."/>
            <person name="Wang Z."/>
            <person name="Zhang L."/>
            <person name="Hao G."/>
            <person name="Liu J."/>
            <person name="Yang Y."/>
        </authorList>
    </citation>
    <scope>NUCLEOTIDE SEQUENCE [LARGE SCALE GENOMIC DNA]</scope>
    <source>
        <strain evidence="1">Cfa_2016G</strain>
        <tissue evidence="1">Leaf</tissue>
    </source>
</reference>
<dbReference type="InterPro" id="IPR024738">
    <property type="entry name" value="Hfi1/Tada1"/>
</dbReference>
<dbReference type="AlphaFoldDB" id="A0A5N6QKQ4"/>
<dbReference type="GO" id="GO:0000124">
    <property type="term" value="C:SAGA complex"/>
    <property type="evidence" value="ECO:0007669"/>
    <property type="project" value="TreeGrafter"/>
</dbReference>
<dbReference type="GO" id="GO:0003713">
    <property type="term" value="F:transcription coactivator activity"/>
    <property type="evidence" value="ECO:0007669"/>
    <property type="project" value="TreeGrafter"/>
</dbReference>
<evidence type="ECO:0008006" key="3">
    <source>
        <dbReference type="Google" id="ProtNLM"/>
    </source>
</evidence>
<organism evidence="1 2">
    <name type="scientific">Carpinus fangiana</name>
    <dbReference type="NCBI Taxonomy" id="176857"/>
    <lineage>
        <taxon>Eukaryota</taxon>
        <taxon>Viridiplantae</taxon>
        <taxon>Streptophyta</taxon>
        <taxon>Embryophyta</taxon>
        <taxon>Tracheophyta</taxon>
        <taxon>Spermatophyta</taxon>
        <taxon>Magnoliopsida</taxon>
        <taxon>eudicotyledons</taxon>
        <taxon>Gunneridae</taxon>
        <taxon>Pentapetalae</taxon>
        <taxon>rosids</taxon>
        <taxon>fabids</taxon>
        <taxon>Fagales</taxon>
        <taxon>Betulaceae</taxon>
        <taxon>Carpinus</taxon>
    </lineage>
</organism>
<evidence type="ECO:0000313" key="1">
    <source>
        <dbReference type="EMBL" id="KAE7999765.1"/>
    </source>
</evidence>
<proteinExistence type="predicted"/>
<dbReference type="PANTHER" id="PTHR21277:SF37">
    <property type="entry name" value="TRANSCRIPTIONAL COACTIVATOR HFI1_TRANSCRIPTIONAL ADAPTER 1"/>
    <property type="match status" value="1"/>
</dbReference>
<dbReference type="PANTHER" id="PTHR21277">
    <property type="entry name" value="TRANSCRIPTIONAL ADAPTER 1"/>
    <property type="match status" value="1"/>
</dbReference>
<dbReference type="Proteomes" id="UP000327013">
    <property type="component" value="Chromosome 1"/>
</dbReference>
<sequence>MKPPPHQHSRINLADIKAQIVKKLGPGRSKQYFYYLSRLLSLKLSKVEFNKLCFRVLGRENVPLHNQFIQSILKNACHAKVPPAPTPEKEVQTFASDGNQPSGPYPLLNEAVFPSSPPKARSEILVGSIGKVGFASPQSTVSGDNVILEDRDCHIWKSVQHHQRLRETADSEGEVLLSHSAKLNLIKGSTDSVVSVHIKDQKEVLVVEDGKEVFSRSALQAPLGIPFSSVSVGRVCRALPSANIDRCTSSYDSGGLLETNALRERMQLIAAARGLEGVSMECANLLNSGLDAYIKGLIKYCIEFVGARCGRDLSKNSIYKHQFHKKLVTGVLPGLHFQSQRTNRPLEGIQEQGQHFLVSLLDFKVAMELNPQQLGKDWPLLLEKICTQASEE</sequence>
<accession>A0A5N6QKQ4</accession>